<proteinExistence type="predicted"/>
<evidence type="ECO:0000313" key="2">
    <source>
        <dbReference type="Proteomes" id="UP001314170"/>
    </source>
</evidence>
<evidence type="ECO:0000313" key="1">
    <source>
        <dbReference type="EMBL" id="CAK7334237.1"/>
    </source>
</evidence>
<name>A0AAV1REA8_9ROSI</name>
<sequence>MVPISCFAMVTTYNGHLKRKDQRGIASNSPACNTCAGHEARWDRLQPAQPSPASLFAT</sequence>
<comment type="caution">
    <text evidence="1">The sequence shown here is derived from an EMBL/GenBank/DDBJ whole genome shotgun (WGS) entry which is preliminary data.</text>
</comment>
<keyword evidence="2" id="KW-1185">Reference proteome</keyword>
<organism evidence="1 2">
    <name type="scientific">Dovyalis caffra</name>
    <dbReference type="NCBI Taxonomy" id="77055"/>
    <lineage>
        <taxon>Eukaryota</taxon>
        <taxon>Viridiplantae</taxon>
        <taxon>Streptophyta</taxon>
        <taxon>Embryophyta</taxon>
        <taxon>Tracheophyta</taxon>
        <taxon>Spermatophyta</taxon>
        <taxon>Magnoliopsida</taxon>
        <taxon>eudicotyledons</taxon>
        <taxon>Gunneridae</taxon>
        <taxon>Pentapetalae</taxon>
        <taxon>rosids</taxon>
        <taxon>fabids</taxon>
        <taxon>Malpighiales</taxon>
        <taxon>Salicaceae</taxon>
        <taxon>Flacourtieae</taxon>
        <taxon>Dovyalis</taxon>
    </lineage>
</organism>
<reference evidence="1 2" key="1">
    <citation type="submission" date="2024-01" db="EMBL/GenBank/DDBJ databases">
        <authorList>
            <person name="Waweru B."/>
        </authorList>
    </citation>
    <scope>NUCLEOTIDE SEQUENCE [LARGE SCALE GENOMIC DNA]</scope>
</reference>
<accession>A0AAV1REA8</accession>
<gene>
    <name evidence="1" type="ORF">DCAF_LOCUS9816</name>
</gene>
<dbReference type="EMBL" id="CAWUPB010000950">
    <property type="protein sequence ID" value="CAK7334237.1"/>
    <property type="molecule type" value="Genomic_DNA"/>
</dbReference>
<protein>
    <submittedName>
        <fullName evidence="1">Uncharacterized protein</fullName>
    </submittedName>
</protein>
<dbReference type="Proteomes" id="UP001314170">
    <property type="component" value="Unassembled WGS sequence"/>
</dbReference>
<dbReference type="AlphaFoldDB" id="A0AAV1REA8"/>